<feature type="chain" id="PRO_5026647496" evidence="1">
    <location>
        <begin position="21"/>
        <end position="79"/>
    </location>
</feature>
<dbReference type="EMBL" id="BKCJ010004019">
    <property type="protein sequence ID" value="GEU58530.1"/>
    <property type="molecule type" value="Genomic_DNA"/>
</dbReference>
<organism evidence="2">
    <name type="scientific">Tanacetum cinerariifolium</name>
    <name type="common">Dalmatian daisy</name>
    <name type="synonym">Chrysanthemum cinerariifolium</name>
    <dbReference type="NCBI Taxonomy" id="118510"/>
    <lineage>
        <taxon>Eukaryota</taxon>
        <taxon>Viridiplantae</taxon>
        <taxon>Streptophyta</taxon>
        <taxon>Embryophyta</taxon>
        <taxon>Tracheophyta</taxon>
        <taxon>Spermatophyta</taxon>
        <taxon>Magnoliopsida</taxon>
        <taxon>eudicotyledons</taxon>
        <taxon>Gunneridae</taxon>
        <taxon>Pentapetalae</taxon>
        <taxon>asterids</taxon>
        <taxon>campanulids</taxon>
        <taxon>Asterales</taxon>
        <taxon>Asteraceae</taxon>
        <taxon>Asteroideae</taxon>
        <taxon>Anthemideae</taxon>
        <taxon>Anthemidinae</taxon>
        <taxon>Tanacetum</taxon>
    </lineage>
</organism>
<gene>
    <name evidence="2" type="ORF">Tci_030508</name>
</gene>
<evidence type="ECO:0000313" key="2">
    <source>
        <dbReference type="EMBL" id="GEU58530.1"/>
    </source>
</evidence>
<accession>A0A6L2LBK8</accession>
<keyword evidence="1" id="KW-0732">Signal</keyword>
<comment type="caution">
    <text evidence="2">The sequence shown here is derived from an EMBL/GenBank/DDBJ whole genome shotgun (WGS) entry which is preliminary data.</text>
</comment>
<proteinExistence type="predicted"/>
<feature type="signal peptide" evidence="1">
    <location>
        <begin position="1"/>
        <end position="20"/>
    </location>
</feature>
<dbReference type="AlphaFoldDB" id="A0A6L2LBK8"/>
<name>A0A6L2LBK8_TANCI</name>
<reference evidence="2" key="1">
    <citation type="journal article" date="2019" name="Sci. Rep.">
        <title>Draft genome of Tanacetum cinerariifolium, the natural source of mosquito coil.</title>
        <authorList>
            <person name="Yamashiro T."/>
            <person name="Shiraishi A."/>
            <person name="Satake H."/>
            <person name="Nakayama K."/>
        </authorList>
    </citation>
    <scope>NUCLEOTIDE SEQUENCE</scope>
</reference>
<evidence type="ECO:0000256" key="1">
    <source>
        <dbReference type="SAM" id="SignalP"/>
    </source>
</evidence>
<sequence length="79" mass="8783">MVVLVSAVTWWGWWRYGGGGCEVMVAARRGGDEVAERMVVVVGWRWCGKGRDDDGVVDLGGGGWLESGRKDGRRRQMKK</sequence>
<protein>
    <submittedName>
        <fullName evidence="2">Uncharacterized protein</fullName>
    </submittedName>
</protein>